<keyword evidence="2" id="KW-1185">Reference proteome</keyword>
<evidence type="ECO:0000313" key="1">
    <source>
        <dbReference type="EMBL" id="GLB43397.1"/>
    </source>
</evidence>
<dbReference type="EMBL" id="BRPK01000013">
    <property type="protein sequence ID" value="GLB43397.1"/>
    <property type="molecule type" value="Genomic_DNA"/>
</dbReference>
<accession>A0A9P3PY61</accession>
<comment type="caution">
    <text evidence="1">The sequence shown here is derived from an EMBL/GenBank/DDBJ whole genome shotgun (WGS) entry which is preliminary data.</text>
</comment>
<evidence type="ECO:0000313" key="2">
    <source>
        <dbReference type="Proteomes" id="UP001063166"/>
    </source>
</evidence>
<reference evidence="1" key="1">
    <citation type="submission" date="2022-07" db="EMBL/GenBank/DDBJ databases">
        <title>The genome of Lyophyllum shimeji provides insight into the initial evolution of ectomycorrhizal fungal genome.</title>
        <authorList>
            <person name="Kobayashi Y."/>
            <person name="Shibata T."/>
            <person name="Hirakawa H."/>
            <person name="Shigenobu S."/>
            <person name="Nishiyama T."/>
            <person name="Yamada A."/>
            <person name="Hasebe M."/>
            <person name="Kawaguchi M."/>
        </authorList>
    </citation>
    <scope>NUCLEOTIDE SEQUENCE</scope>
    <source>
        <strain evidence="1">AT787</strain>
    </source>
</reference>
<dbReference type="Proteomes" id="UP001063166">
    <property type="component" value="Unassembled WGS sequence"/>
</dbReference>
<organism evidence="1 2">
    <name type="scientific">Lyophyllum shimeji</name>
    <name type="common">Hon-shimeji</name>
    <name type="synonym">Tricholoma shimeji</name>
    <dbReference type="NCBI Taxonomy" id="47721"/>
    <lineage>
        <taxon>Eukaryota</taxon>
        <taxon>Fungi</taxon>
        <taxon>Dikarya</taxon>
        <taxon>Basidiomycota</taxon>
        <taxon>Agaricomycotina</taxon>
        <taxon>Agaricomycetes</taxon>
        <taxon>Agaricomycetidae</taxon>
        <taxon>Agaricales</taxon>
        <taxon>Tricholomatineae</taxon>
        <taxon>Lyophyllaceae</taxon>
        <taxon>Lyophyllum</taxon>
    </lineage>
</organism>
<protein>
    <submittedName>
        <fullName evidence="1">Uncharacterized protein</fullName>
    </submittedName>
</protein>
<dbReference type="OrthoDB" id="3236701at2759"/>
<name>A0A9P3PY61_LYOSH</name>
<dbReference type="AlphaFoldDB" id="A0A9P3PY61"/>
<sequence length="114" mass="12434">MLFCRGLSRATKSRHIGCRFQSTARAAGPSTSVKEYKAVLENDTLYIDQDLAEALGWHNGTSPAEGVPLTLHGWAPHYFAITRTGSESDALARRTVESGSVIIPRLRVRASALH</sequence>
<proteinExistence type="predicted"/>
<gene>
    <name evidence="1" type="ORF">LshimejAT787_1302980</name>
</gene>